<feature type="transmembrane region" description="Helical" evidence="1">
    <location>
        <begin position="6"/>
        <end position="25"/>
    </location>
</feature>
<feature type="transmembrane region" description="Helical" evidence="1">
    <location>
        <begin position="68"/>
        <end position="86"/>
    </location>
</feature>
<evidence type="ECO:0000256" key="1">
    <source>
        <dbReference type="SAM" id="Phobius"/>
    </source>
</evidence>
<organism evidence="2 3">
    <name type="scientific">Halobellus ruber</name>
    <dbReference type="NCBI Taxonomy" id="2761102"/>
    <lineage>
        <taxon>Archaea</taxon>
        <taxon>Methanobacteriati</taxon>
        <taxon>Methanobacteriota</taxon>
        <taxon>Stenosarchaea group</taxon>
        <taxon>Halobacteria</taxon>
        <taxon>Halobacteriales</taxon>
        <taxon>Haloferacaceae</taxon>
        <taxon>Halobellus</taxon>
    </lineage>
</organism>
<sequence length="96" mass="10140">MTLKEWLTHPITVLTGSLGVIGIGIEPALIKGLFAALWATAPTLFTASSITAFTIAPEINVLEPLQPVAVGVALITGGIYLAKLGNRALEEFQKRL</sequence>
<feature type="transmembrane region" description="Helical" evidence="1">
    <location>
        <begin position="32"/>
        <end position="56"/>
    </location>
</feature>
<evidence type="ECO:0000313" key="3">
    <source>
        <dbReference type="Proteomes" id="UP000546257"/>
    </source>
</evidence>
<reference evidence="2 3" key="1">
    <citation type="submission" date="2020-08" db="EMBL/GenBank/DDBJ databases">
        <authorList>
            <person name="Seo M.-J."/>
        </authorList>
    </citation>
    <scope>NUCLEOTIDE SEQUENCE [LARGE SCALE GENOMIC DNA]</scope>
    <source>
        <strain evidence="2 3">MBLA0160</strain>
    </source>
</reference>
<gene>
    <name evidence="2" type="ORF">H5V44_01945</name>
</gene>
<dbReference type="EMBL" id="JACKXD010000001">
    <property type="protein sequence ID" value="MBB6645074.1"/>
    <property type="molecule type" value="Genomic_DNA"/>
</dbReference>
<evidence type="ECO:0000313" key="2">
    <source>
        <dbReference type="EMBL" id="MBB6645074.1"/>
    </source>
</evidence>
<dbReference type="RefSeq" id="WP_185191452.1">
    <property type="nucleotide sequence ID" value="NZ_JACKXD010000001.1"/>
</dbReference>
<comment type="caution">
    <text evidence="2">The sequence shown here is derived from an EMBL/GenBank/DDBJ whole genome shotgun (WGS) entry which is preliminary data.</text>
</comment>
<proteinExistence type="predicted"/>
<dbReference type="Proteomes" id="UP000546257">
    <property type="component" value="Unassembled WGS sequence"/>
</dbReference>
<accession>A0A7J9SDS5</accession>
<keyword evidence="3" id="KW-1185">Reference proteome</keyword>
<dbReference type="AlphaFoldDB" id="A0A7J9SDS5"/>
<keyword evidence="1" id="KW-0472">Membrane</keyword>
<keyword evidence="1" id="KW-0812">Transmembrane</keyword>
<name>A0A7J9SDS5_9EURY</name>
<protein>
    <submittedName>
        <fullName evidence="2">Uncharacterized protein</fullName>
    </submittedName>
</protein>
<keyword evidence="1" id="KW-1133">Transmembrane helix</keyword>